<evidence type="ECO:0000313" key="4">
    <source>
        <dbReference type="Proteomes" id="UP001234343"/>
    </source>
</evidence>
<proteinExistence type="predicted"/>
<dbReference type="InterPro" id="IPR002901">
    <property type="entry name" value="MGlyc_endo_b_GlcNAc-like_dom"/>
</dbReference>
<organism evidence="3 4">
    <name type="scientific">Alteromonas arenosi</name>
    <dbReference type="NCBI Taxonomy" id="3055817"/>
    <lineage>
        <taxon>Bacteria</taxon>
        <taxon>Pseudomonadati</taxon>
        <taxon>Pseudomonadota</taxon>
        <taxon>Gammaproteobacteria</taxon>
        <taxon>Alteromonadales</taxon>
        <taxon>Alteromonadaceae</taxon>
        <taxon>Alteromonas/Salinimonas group</taxon>
        <taxon>Alteromonas</taxon>
    </lineage>
</organism>
<dbReference type="PANTHER" id="PTHR40572">
    <property type="entry name" value="PROTEIN BAX"/>
    <property type="match status" value="1"/>
</dbReference>
<name>A0ABT7SZ46_9ALTE</name>
<keyword evidence="1" id="KW-1133">Transmembrane helix</keyword>
<feature type="transmembrane region" description="Helical" evidence="1">
    <location>
        <begin position="6"/>
        <end position="25"/>
    </location>
</feature>
<dbReference type="Proteomes" id="UP001234343">
    <property type="component" value="Unassembled WGS sequence"/>
</dbReference>
<protein>
    <submittedName>
        <fullName evidence="3">Glucosaminidase domain-containing protein</fullName>
    </submittedName>
</protein>
<gene>
    <name evidence="3" type="ORF">QTP81_09465</name>
</gene>
<comment type="caution">
    <text evidence="3">The sequence shown here is derived from an EMBL/GenBank/DDBJ whole genome shotgun (WGS) entry which is preliminary data.</text>
</comment>
<feature type="domain" description="Mannosyl-glycoprotein endo-beta-N-acetylglucosamidase-like" evidence="2">
    <location>
        <begin position="124"/>
        <end position="254"/>
    </location>
</feature>
<evidence type="ECO:0000259" key="2">
    <source>
        <dbReference type="Pfam" id="PF01832"/>
    </source>
</evidence>
<dbReference type="RefSeq" id="WP_289365106.1">
    <property type="nucleotide sequence ID" value="NZ_JAUCBP010000007.1"/>
</dbReference>
<keyword evidence="1" id="KW-0472">Membrane</keyword>
<sequence>MTFKQLVWWILVTLFVGFSFLYPFINEPEALMPPPPIKPTSTTQAIPDFSAYEQVVEKKQAFFDYLRPEVERQNDYLLNLRLQIQNMQQDYNEKGGLSSLDGKRLKWLIAEYNIEPDLSIDEQFELLMRRVDIIPADLVLVQAANESAWGTSRFAQEGYNLFGLWCFRKGCGFVPRRRNSGANHEVAKFDNLSRATYTYMRNLNRHRAYTQLRDIRRKLRANQKPITGIALSEGLMQYSERGEDYIEELQHMIRINREYITL</sequence>
<keyword evidence="4" id="KW-1185">Reference proteome</keyword>
<reference evidence="3 4" key="1">
    <citation type="submission" date="2023-06" db="EMBL/GenBank/DDBJ databases">
        <title>Alteromonas sp. ASW11-36 isolated from intertidal sand.</title>
        <authorList>
            <person name="Li Y."/>
        </authorList>
    </citation>
    <scope>NUCLEOTIDE SEQUENCE [LARGE SCALE GENOMIC DNA]</scope>
    <source>
        <strain evidence="3 4">ASW11-36</strain>
    </source>
</reference>
<evidence type="ECO:0000256" key="1">
    <source>
        <dbReference type="SAM" id="Phobius"/>
    </source>
</evidence>
<evidence type="ECO:0000313" key="3">
    <source>
        <dbReference type="EMBL" id="MDM7860822.1"/>
    </source>
</evidence>
<dbReference type="EMBL" id="JAUCBP010000007">
    <property type="protein sequence ID" value="MDM7860822.1"/>
    <property type="molecule type" value="Genomic_DNA"/>
</dbReference>
<keyword evidence="1" id="KW-0812">Transmembrane</keyword>
<dbReference type="InterPro" id="IPR053195">
    <property type="entry name" value="Bax-like"/>
</dbReference>
<dbReference type="PANTHER" id="PTHR40572:SF1">
    <property type="entry name" value="PROTEIN BAX"/>
    <property type="match status" value="1"/>
</dbReference>
<accession>A0ABT7SZ46</accession>
<dbReference type="Pfam" id="PF01832">
    <property type="entry name" value="Glucosaminidase"/>
    <property type="match status" value="1"/>
</dbReference>
<dbReference type="Gene3D" id="1.10.530.10">
    <property type="match status" value="1"/>
</dbReference>